<dbReference type="GO" id="GO:0046942">
    <property type="term" value="P:carboxylic acid transport"/>
    <property type="evidence" value="ECO:0007669"/>
    <property type="project" value="UniProtKB-ARBA"/>
</dbReference>
<feature type="transmembrane region" description="Helical" evidence="8">
    <location>
        <begin position="229"/>
        <end position="253"/>
    </location>
</feature>
<dbReference type="EMBL" id="QEEZ01000008">
    <property type="protein sequence ID" value="PWC01821.1"/>
    <property type="molecule type" value="Genomic_DNA"/>
</dbReference>
<evidence type="ECO:0000256" key="6">
    <source>
        <dbReference type="ARBA" id="ARBA00022989"/>
    </source>
</evidence>
<dbReference type="GO" id="GO:0015293">
    <property type="term" value="F:symporter activity"/>
    <property type="evidence" value="ECO:0007669"/>
    <property type="project" value="UniProtKB-KW"/>
</dbReference>
<dbReference type="AlphaFoldDB" id="A0A2U1T738"/>
<evidence type="ECO:0000256" key="3">
    <source>
        <dbReference type="ARBA" id="ARBA00022475"/>
    </source>
</evidence>
<evidence type="ECO:0000256" key="5">
    <source>
        <dbReference type="ARBA" id="ARBA00022847"/>
    </source>
</evidence>
<keyword evidence="5" id="KW-0769">Symport</keyword>
<keyword evidence="3" id="KW-1003">Cell membrane</keyword>
<evidence type="ECO:0000313" key="9">
    <source>
        <dbReference type="EMBL" id="PWC01821.1"/>
    </source>
</evidence>
<feature type="transmembrane region" description="Helical" evidence="8">
    <location>
        <begin position="337"/>
        <end position="362"/>
    </location>
</feature>
<dbReference type="PROSITE" id="PS00713">
    <property type="entry name" value="NA_DICARBOXYL_SYMP_1"/>
    <property type="match status" value="1"/>
</dbReference>
<dbReference type="PANTHER" id="PTHR42865">
    <property type="entry name" value="PROTON/GLUTAMATE-ASPARTATE SYMPORTER"/>
    <property type="match status" value="1"/>
</dbReference>
<reference evidence="10" key="1">
    <citation type="submission" date="2018-04" db="EMBL/GenBank/DDBJ databases">
        <authorList>
            <person name="Liu S."/>
            <person name="Wang Z."/>
            <person name="Li J."/>
        </authorList>
    </citation>
    <scope>NUCLEOTIDE SEQUENCE [LARGE SCALE GENOMIC DNA]</scope>
    <source>
        <strain evidence="10">2189</strain>
    </source>
</reference>
<comment type="caution">
    <text evidence="9">The sequence shown here is derived from an EMBL/GenBank/DDBJ whole genome shotgun (WGS) entry which is preliminary data.</text>
</comment>
<organism evidence="9 10">
    <name type="scientific">Corynebacterium yudongzhengii</name>
    <dbReference type="NCBI Taxonomy" id="2080740"/>
    <lineage>
        <taxon>Bacteria</taxon>
        <taxon>Bacillati</taxon>
        <taxon>Actinomycetota</taxon>
        <taxon>Actinomycetes</taxon>
        <taxon>Mycobacteriales</taxon>
        <taxon>Corynebacteriaceae</taxon>
        <taxon>Corynebacterium</taxon>
    </lineage>
</organism>
<evidence type="ECO:0000313" key="10">
    <source>
        <dbReference type="Proteomes" id="UP000244989"/>
    </source>
</evidence>
<comment type="subcellular location">
    <subcellularLocation>
        <location evidence="1">Cell membrane</location>
        <topology evidence="1">Multi-pass membrane protein</topology>
    </subcellularLocation>
</comment>
<dbReference type="InterPro" id="IPR018107">
    <property type="entry name" value="Na-dicarboxylate_symporter_CS"/>
</dbReference>
<dbReference type="PRINTS" id="PR00173">
    <property type="entry name" value="EDTRNSPORT"/>
</dbReference>
<accession>A0A2U1T738</accession>
<dbReference type="KEGG" id="cyz:C3B44_02595"/>
<dbReference type="PANTHER" id="PTHR42865:SF7">
    <property type="entry name" value="PROTON_GLUTAMATE-ASPARTATE SYMPORTER"/>
    <property type="match status" value="1"/>
</dbReference>
<dbReference type="GO" id="GO:0005886">
    <property type="term" value="C:plasma membrane"/>
    <property type="evidence" value="ECO:0007669"/>
    <property type="project" value="UniProtKB-SubCell"/>
</dbReference>
<feature type="transmembrane region" description="Helical" evidence="8">
    <location>
        <begin position="87"/>
        <end position="108"/>
    </location>
</feature>
<keyword evidence="10" id="KW-1185">Reference proteome</keyword>
<keyword evidence="4 8" id="KW-0812">Transmembrane</keyword>
<gene>
    <name evidence="9" type="ORF">DF222_05680</name>
</gene>
<feature type="transmembrane region" description="Helical" evidence="8">
    <location>
        <begin position="54"/>
        <end position="75"/>
    </location>
</feature>
<dbReference type="Gene3D" id="1.10.3860.10">
    <property type="entry name" value="Sodium:dicarboxylate symporter"/>
    <property type="match status" value="1"/>
</dbReference>
<keyword evidence="2" id="KW-0813">Transport</keyword>
<protein>
    <submittedName>
        <fullName evidence="9">Dicarboxylate/amino acid:cation symporter</fullName>
    </submittedName>
</protein>
<keyword evidence="7 8" id="KW-0472">Membrane</keyword>
<dbReference type="InterPro" id="IPR036458">
    <property type="entry name" value="Na:dicarbo_symporter_sf"/>
</dbReference>
<dbReference type="SUPFAM" id="SSF118215">
    <property type="entry name" value="Proton glutamate symport protein"/>
    <property type="match status" value="1"/>
</dbReference>
<evidence type="ECO:0000256" key="8">
    <source>
        <dbReference type="SAM" id="Phobius"/>
    </source>
</evidence>
<evidence type="ECO:0000256" key="7">
    <source>
        <dbReference type="ARBA" id="ARBA00023136"/>
    </source>
</evidence>
<dbReference type="InterPro" id="IPR001991">
    <property type="entry name" value="Na-dicarboxylate_symporter"/>
</dbReference>
<proteinExistence type="predicted"/>
<dbReference type="Proteomes" id="UP000244989">
    <property type="component" value="Unassembled WGS sequence"/>
</dbReference>
<evidence type="ECO:0000256" key="2">
    <source>
        <dbReference type="ARBA" id="ARBA00022448"/>
    </source>
</evidence>
<evidence type="ECO:0000256" key="1">
    <source>
        <dbReference type="ARBA" id="ARBA00004651"/>
    </source>
</evidence>
<keyword evidence="6 8" id="KW-1133">Transmembrane helix</keyword>
<name>A0A2U1T738_9CORY</name>
<feature type="transmembrane region" description="Helical" evidence="8">
    <location>
        <begin position="193"/>
        <end position="217"/>
    </location>
</feature>
<feature type="transmembrane region" description="Helical" evidence="8">
    <location>
        <begin position="142"/>
        <end position="167"/>
    </location>
</feature>
<evidence type="ECO:0000256" key="4">
    <source>
        <dbReference type="ARBA" id="ARBA00022692"/>
    </source>
</evidence>
<sequence length="429" mass="44765">MAKRNMLRSTANAYLNFPLIWKLLIGLAAGTIIGLTFGEQAAVLAPAGDLFLRLLQMLVIPLIVVTLILGVSSLTPRNLGRIGGKVMGYYLVTTFFAMALGLGIALLVHPGRGLSVDSNGAEQAEEAPSLTDVFLNMFPENIFLALSQGDILAIMFFVLIAGFALAYMNDHEDKEINEGAQIIRKVFKTGQEIVFLLVRGVLEYSPIGVMALIAVSIGEVGVEALVPLGKLILVVVGATLLMLAFYAVLLGFFKASPIKFFSAARAPMLTAIATRSSSATLPVTTRAANQLNVPKRISSFALPLGATINMDGTAIYVGASVIFVADTLGVQLTFGEIVSVLMVGVLASIGTAGVPGAGLIMLTMAVGTTGMSMAPIALVAGIDAILDMARTMTNIVGDLTGSKLVAASEEKAAKKNKSTAEEPAGSEAS</sequence>
<dbReference type="OrthoDB" id="9766690at2"/>
<dbReference type="Pfam" id="PF00375">
    <property type="entry name" value="SDF"/>
    <property type="match status" value="1"/>
</dbReference>